<feature type="compositionally biased region" description="Low complexity" evidence="1">
    <location>
        <begin position="121"/>
        <end position="134"/>
    </location>
</feature>
<feature type="compositionally biased region" description="Basic residues" evidence="1">
    <location>
        <begin position="137"/>
        <end position="146"/>
    </location>
</feature>
<sequence>MAFICGTIAHSKSSINSTLLSKQIEEIENEEKYFEINPEKHPNYNSEWASFYERKFKELQRKRKDPHNYNYKSDWLFHWRKYAKSFYNDKIAEIKKQFEIEGSLKQNSPSTILIRTSSSSSYSSSTMSELSQESKYSRSKKRRKISRSNYKSSRKRECYSPISDSDSSLDKNQLYAPYNSKSPIINQNETVNLVSVLRVLSALDSELGLLASKVIDLLAKSIELEKSKPNSSEILLYKENVIFLETVKEKLKGLVSTNLMSEKKANAAKRCIQNIAQLVHQSTSNYHISRTKVNTDNSDADKIKIAEMIARELEAQGKTDYTSDELEVIVEIFLDEMNENVDSESKKKTKDINYETFTDDDLKILLGNFAELNADEQHHLIKFITHLEKHEPARVEKLQESLKLIENKSNQHDENANTIQIDDDDDDYDFNELVSRVN</sequence>
<proteinExistence type="predicted"/>
<protein>
    <submittedName>
        <fullName evidence="2">Uncharacterized protein</fullName>
    </submittedName>
</protein>
<evidence type="ECO:0000313" key="2">
    <source>
        <dbReference type="EMBL" id="KAG5675778.1"/>
    </source>
</evidence>
<organism evidence="2 3">
    <name type="scientific">Polypedilum vanderplanki</name>
    <name type="common">Sleeping chironomid midge</name>
    <dbReference type="NCBI Taxonomy" id="319348"/>
    <lineage>
        <taxon>Eukaryota</taxon>
        <taxon>Metazoa</taxon>
        <taxon>Ecdysozoa</taxon>
        <taxon>Arthropoda</taxon>
        <taxon>Hexapoda</taxon>
        <taxon>Insecta</taxon>
        <taxon>Pterygota</taxon>
        <taxon>Neoptera</taxon>
        <taxon>Endopterygota</taxon>
        <taxon>Diptera</taxon>
        <taxon>Nematocera</taxon>
        <taxon>Chironomoidea</taxon>
        <taxon>Chironomidae</taxon>
        <taxon>Chironominae</taxon>
        <taxon>Polypedilum</taxon>
        <taxon>Polypedilum</taxon>
    </lineage>
</organism>
<reference evidence="2" key="1">
    <citation type="submission" date="2021-03" db="EMBL/GenBank/DDBJ databases">
        <title>Chromosome level genome of the anhydrobiotic midge Polypedilum vanderplanki.</title>
        <authorList>
            <person name="Yoshida Y."/>
            <person name="Kikawada T."/>
            <person name="Gusev O."/>
        </authorList>
    </citation>
    <scope>NUCLEOTIDE SEQUENCE</scope>
    <source>
        <strain evidence="2">NIAS01</strain>
        <tissue evidence="2">Whole body or cell culture</tissue>
    </source>
</reference>
<accession>A0A9J6C189</accession>
<dbReference type="AlphaFoldDB" id="A0A9J6C189"/>
<gene>
    <name evidence="2" type="ORF">PVAND_005652</name>
</gene>
<comment type="caution">
    <text evidence="2">The sequence shown here is derived from an EMBL/GenBank/DDBJ whole genome shotgun (WGS) entry which is preliminary data.</text>
</comment>
<feature type="region of interest" description="Disordered" evidence="1">
    <location>
        <begin position="121"/>
        <end position="168"/>
    </location>
</feature>
<dbReference type="EMBL" id="JADBJN010000002">
    <property type="protein sequence ID" value="KAG5675778.1"/>
    <property type="molecule type" value="Genomic_DNA"/>
</dbReference>
<evidence type="ECO:0000256" key="1">
    <source>
        <dbReference type="SAM" id="MobiDB-lite"/>
    </source>
</evidence>
<dbReference type="OrthoDB" id="5877502at2759"/>
<evidence type="ECO:0000313" key="3">
    <source>
        <dbReference type="Proteomes" id="UP001107558"/>
    </source>
</evidence>
<keyword evidence="3" id="KW-1185">Reference proteome</keyword>
<name>A0A9J6C189_POLVA</name>
<dbReference type="Proteomes" id="UP001107558">
    <property type="component" value="Chromosome 2"/>
</dbReference>